<dbReference type="InterPro" id="IPR041118">
    <property type="entry name" value="Rx_N"/>
</dbReference>
<keyword evidence="2" id="KW-0547">Nucleotide-binding</keyword>
<evidence type="ECO:0000313" key="6">
    <source>
        <dbReference type="Proteomes" id="UP000607653"/>
    </source>
</evidence>
<sequence length="88" mass="9869">MAEGVLFDIVGKILVNLTSPALLEIELAWNVQENLEKLKDKLSAIKAVLLDAEEQQAKNKAVKDWVRRLKDVVHDADDVVDEFATEVL</sequence>
<dbReference type="Gene3D" id="1.20.5.4130">
    <property type="match status" value="1"/>
</dbReference>
<name>A0A822Y6W2_NELNU</name>
<dbReference type="Proteomes" id="UP000607653">
    <property type="component" value="Unassembled WGS sequence"/>
</dbReference>
<dbReference type="AlphaFoldDB" id="A0A822Y6W2"/>
<dbReference type="EMBL" id="DUZY01000002">
    <property type="protein sequence ID" value="DAD29734.1"/>
    <property type="molecule type" value="Genomic_DNA"/>
</dbReference>
<comment type="caution">
    <text evidence="5">The sequence shown here is derived from an EMBL/GenBank/DDBJ whole genome shotgun (WGS) entry which is preliminary data.</text>
</comment>
<gene>
    <name evidence="5" type="ORF">HUJ06_031202</name>
</gene>
<evidence type="ECO:0000256" key="1">
    <source>
        <dbReference type="ARBA" id="ARBA00022737"/>
    </source>
</evidence>
<keyword evidence="6" id="KW-1185">Reference proteome</keyword>
<evidence type="ECO:0000256" key="3">
    <source>
        <dbReference type="ARBA" id="ARBA00022821"/>
    </source>
</evidence>
<dbReference type="Pfam" id="PF18052">
    <property type="entry name" value="Rx_N"/>
    <property type="match status" value="1"/>
</dbReference>
<dbReference type="GO" id="GO:0000166">
    <property type="term" value="F:nucleotide binding"/>
    <property type="evidence" value="ECO:0007669"/>
    <property type="project" value="UniProtKB-KW"/>
</dbReference>
<keyword evidence="1" id="KW-0677">Repeat</keyword>
<evidence type="ECO:0000259" key="4">
    <source>
        <dbReference type="Pfam" id="PF18052"/>
    </source>
</evidence>
<dbReference type="GO" id="GO:0006952">
    <property type="term" value="P:defense response"/>
    <property type="evidence" value="ECO:0007669"/>
    <property type="project" value="UniProtKB-KW"/>
</dbReference>
<protein>
    <recommendedName>
        <fullName evidence="4">Disease resistance N-terminal domain-containing protein</fullName>
    </recommendedName>
</protein>
<organism evidence="5 6">
    <name type="scientific">Nelumbo nucifera</name>
    <name type="common">Sacred lotus</name>
    <dbReference type="NCBI Taxonomy" id="4432"/>
    <lineage>
        <taxon>Eukaryota</taxon>
        <taxon>Viridiplantae</taxon>
        <taxon>Streptophyta</taxon>
        <taxon>Embryophyta</taxon>
        <taxon>Tracheophyta</taxon>
        <taxon>Spermatophyta</taxon>
        <taxon>Magnoliopsida</taxon>
        <taxon>Proteales</taxon>
        <taxon>Nelumbonaceae</taxon>
        <taxon>Nelumbo</taxon>
    </lineage>
</organism>
<evidence type="ECO:0000313" key="5">
    <source>
        <dbReference type="EMBL" id="DAD29734.1"/>
    </source>
</evidence>
<evidence type="ECO:0000256" key="2">
    <source>
        <dbReference type="ARBA" id="ARBA00022741"/>
    </source>
</evidence>
<keyword evidence="3" id="KW-0611">Plant defense</keyword>
<accession>A0A822Y6W2</accession>
<proteinExistence type="predicted"/>
<feature type="domain" description="Disease resistance N-terminal" evidence="4">
    <location>
        <begin position="10"/>
        <end position="87"/>
    </location>
</feature>
<reference evidence="5 6" key="1">
    <citation type="journal article" date="2020" name="Mol. Biol. Evol.">
        <title>Distinct Expression and Methylation Patterns for Genes with Different Fates following a Single Whole-Genome Duplication in Flowering Plants.</title>
        <authorList>
            <person name="Shi T."/>
            <person name="Rahmani R.S."/>
            <person name="Gugger P.F."/>
            <person name="Wang M."/>
            <person name="Li H."/>
            <person name="Zhang Y."/>
            <person name="Li Z."/>
            <person name="Wang Q."/>
            <person name="Van de Peer Y."/>
            <person name="Marchal K."/>
            <person name="Chen J."/>
        </authorList>
    </citation>
    <scope>NUCLEOTIDE SEQUENCE [LARGE SCALE GENOMIC DNA]</scope>
    <source>
        <tissue evidence="5">Leaf</tissue>
    </source>
</reference>